<evidence type="ECO:0000256" key="3">
    <source>
        <dbReference type="ARBA" id="ARBA00023125"/>
    </source>
</evidence>
<proteinExistence type="predicted"/>
<evidence type="ECO:0000259" key="6">
    <source>
        <dbReference type="PROSITE" id="PS50066"/>
    </source>
</evidence>
<gene>
    <name evidence="7" type="ORF">H5410_014034</name>
</gene>
<sequence length="160" mass="18500">MEGKKTAGRQKIPLEKIEKEVARYASFSKRRLILYKKASELVRECDVDLGIFISSQTSKPYSFVHPTTNKARNKVIQINDRLNEFDAREEVAKKKICSMDQMNEARVRGWWEARDQFNAEDITKFKEWLNTTEGFLNVQLKQLENGALSSVQSPPEDADN</sequence>
<evidence type="ECO:0000313" key="8">
    <source>
        <dbReference type="Proteomes" id="UP000824120"/>
    </source>
</evidence>
<dbReference type="Pfam" id="PF00319">
    <property type="entry name" value="SRF-TF"/>
    <property type="match status" value="1"/>
</dbReference>
<dbReference type="InterPro" id="IPR036879">
    <property type="entry name" value="TF_MADSbox_sf"/>
</dbReference>
<keyword evidence="5" id="KW-0539">Nucleus</keyword>
<comment type="caution">
    <text evidence="7">The sequence shown here is derived from an EMBL/GenBank/DDBJ whole genome shotgun (WGS) entry which is preliminary data.</text>
</comment>
<evidence type="ECO:0000313" key="7">
    <source>
        <dbReference type="EMBL" id="KAG5614210.1"/>
    </source>
</evidence>
<dbReference type="PANTHER" id="PTHR11945:SF824">
    <property type="entry name" value="MADS-BOX DOMAIN-CONTAINING PROTEIN"/>
    <property type="match status" value="1"/>
</dbReference>
<keyword evidence="8" id="KW-1185">Reference proteome</keyword>
<comment type="subcellular location">
    <subcellularLocation>
        <location evidence="1">Nucleus</location>
    </subcellularLocation>
</comment>
<dbReference type="Proteomes" id="UP000824120">
    <property type="component" value="Chromosome 3"/>
</dbReference>
<evidence type="ECO:0000256" key="4">
    <source>
        <dbReference type="ARBA" id="ARBA00023163"/>
    </source>
</evidence>
<dbReference type="GO" id="GO:0046983">
    <property type="term" value="F:protein dimerization activity"/>
    <property type="evidence" value="ECO:0007669"/>
    <property type="project" value="InterPro"/>
</dbReference>
<dbReference type="OrthoDB" id="1098072at2759"/>
<dbReference type="SMART" id="SM00432">
    <property type="entry name" value="MADS"/>
    <property type="match status" value="1"/>
</dbReference>
<keyword evidence="3" id="KW-0238">DNA-binding</keyword>
<dbReference type="EMBL" id="JACXVP010000003">
    <property type="protein sequence ID" value="KAG5614210.1"/>
    <property type="molecule type" value="Genomic_DNA"/>
</dbReference>
<keyword evidence="4" id="KW-0804">Transcription</keyword>
<organism evidence="7 8">
    <name type="scientific">Solanum commersonii</name>
    <name type="common">Commerson's wild potato</name>
    <name type="synonym">Commerson's nightshade</name>
    <dbReference type="NCBI Taxonomy" id="4109"/>
    <lineage>
        <taxon>Eukaryota</taxon>
        <taxon>Viridiplantae</taxon>
        <taxon>Streptophyta</taxon>
        <taxon>Embryophyta</taxon>
        <taxon>Tracheophyta</taxon>
        <taxon>Spermatophyta</taxon>
        <taxon>Magnoliopsida</taxon>
        <taxon>eudicotyledons</taxon>
        <taxon>Gunneridae</taxon>
        <taxon>Pentapetalae</taxon>
        <taxon>asterids</taxon>
        <taxon>lamiids</taxon>
        <taxon>Solanales</taxon>
        <taxon>Solanaceae</taxon>
        <taxon>Solanoideae</taxon>
        <taxon>Solaneae</taxon>
        <taxon>Solanum</taxon>
    </lineage>
</organism>
<dbReference type="GO" id="GO:0000978">
    <property type="term" value="F:RNA polymerase II cis-regulatory region sequence-specific DNA binding"/>
    <property type="evidence" value="ECO:0007669"/>
    <property type="project" value="TreeGrafter"/>
</dbReference>
<dbReference type="PANTHER" id="PTHR11945">
    <property type="entry name" value="MADS BOX PROTEIN"/>
    <property type="match status" value="1"/>
</dbReference>
<dbReference type="InterPro" id="IPR002100">
    <property type="entry name" value="TF_MADSbox"/>
</dbReference>
<dbReference type="PROSITE" id="PS50066">
    <property type="entry name" value="MADS_BOX_2"/>
    <property type="match status" value="1"/>
</dbReference>
<feature type="domain" description="MADS-box" evidence="6">
    <location>
        <begin position="7"/>
        <end position="67"/>
    </location>
</feature>
<dbReference type="PRINTS" id="PR00404">
    <property type="entry name" value="MADSDOMAIN"/>
</dbReference>
<name>A0A9J5ZQ67_SOLCO</name>
<dbReference type="Gene3D" id="3.40.1810.10">
    <property type="entry name" value="Transcription factor, MADS-box"/>
    <property type="match status" value="1"/>
</dbReference>
<dbReference type="GO" id="GO:0005634">
    <property type="term" value="C:nucleus"/>
    <property type="evidence" value="ECO:0007669"/>
    <property type="project" value="UniProtKB-SubCell"/>
</dbReference>
<evidence type="ECO:0000256" key="2">
    <source>
        <dbReference type="ARBA" id="ARBA00023015"/>
    </source>
</evidence>
<protein>
    <recommendedName>
        <fullName evidence="6">MADS-box domain-containing protein</fullName>
    </recommendedName>
</protein>
<evidence type="ECO:0000256" key="5">
    <source>
        <dbReference type="ARBA" id="ARBA00023242"/>
    </source>
</evidence>
<keyword evidence="2" id="KW-0805">Transcription regulation</keyword>
<dbReference type="GO" id="GO:0000981">
    <property type="term" value="F:DNA-binding transcription factor activity, RNA polymerase II-specific"/>
    <property type="evidence" value="ECO:0007669"/>
    <property type="project" value="TreeGrafter"/>
</dbReference>
<evidence type="ECO:0000256" key="1">
    <source>
        <dbReference type="ARBA" id="ARBA00004123"/>
    </source>
</evidence>
<dbReference type="SUPFAM" id="SSF55455">
    <property type="entry name" value="SRF-like"/>
    <property type="match status" value="1"/>
</dbReference>
<reference evidence="7 8" key="1">
    <citation type="submission" date="2020-09" db="EMBL/GenBank/DDBJ databases">
        <title>De no assembly of potato wild relative species, Solanum commersonii.</title>
        <authorList>
            <person name="Cho K."/>
        </authorList>
    </citation>
    <scope>NUCLEOTIDE SEQUENCE [LARGE SCALE GENOMIC DNA]</scope>
    <source>
        <strain evidence="7">LZ3.2</strain>
        <tissue evidence="7">Leaf</tissue>
    </source>
</reference>
<accession>A0A9J5ZQ67</accession>
<dbReference type="AlphaFoldDB" id="A0A9J5ZQ67"/>